<reference evidence="2" key="1">
    <citation type="submission" date="2020-01" db="EMBL/GenBank/DDBJ databases">
        <authorList>
            <person name="Meier V. D."/>
            <person name="Meier V D."/>
        </authorList>
    </citation>
    <scope>NUCLEOTIDE SEQUENCE</scope>
    <source>
        <strain evidence="2">HLG_WM_MAG_03</strain>
    </source>
</reference>
<name>A0A6S6UCZ9_9BACT</name>
<dbReference type="PROSITE" id="PS51257">
    <property type="entry name" value="PROKAR_LIPOPROTEIN"/>
    <property type="match status" value="1"/>
</dbReference>
<feature type="chain" id="PRO_5027981808" description="Lipoprotein" evidence="1">
    <location>
        <begin position="24"/>
        <end position="223"/>
    </location>
</feature>
<feature type="signal peptide" evidence="1">
    <location>
        <begin position="1"/>
        <end position="23"/>
    </location>
</feature>
<evidence type="ECO:0008006" key="3">
    <source>
        <dbReference type="Google" id="ProtNLM"/>
    </source>
</evidence>
<dbReference type="EMBL" id="CACVAR010000392">
    <property type="protein sequence ID" value="CAA6825606.1"/>
    <property type="molecule type" value="Genomic_DNA"/>
</dbReference>
<dbReference type="AlphaFoldDB" id="A0A6S6UCZ9"/>
<organism evidence="2">
    <name type="scientific">uncultured Sulfurovum sp</name>
    <dbReference type="NCBI Taxonomy" id="269237"/>
    <lineage>
        <taxon>Bacteria</taxon>
        <taxon>Pseudomonadati</taxon>
        <taxon>Campylobacterota</taxon>
        <taxon>Epsilonproteobacteria</taxon>
        <taxon>Campylobacterales</taxon>
        <taxon>Sulfurovaceae</taxon>
        <taxon>Sulfurovum</taxon>
        <taxon>environmental samples</taxon>
    </lineage>
</organism>
<evidence type="ECO:0000256" key="1">
    <source>
        <dbReference type="SAM" id="SignalP"/>
    </source>
</evidence>
<proteinExistence type="predicted"/>
<accession>A0A6S6UCZ9</accession>
<sequence>MKKLLLSLITLTLLFGCSLPAKNATQKEQYKVEIITEESNKKGIFGNTIYIKVRDFVLVVIESAAANKVAQEVQNYVNDYGLDKEKVALKFNGKLKVSLLEDFSPQKYQYNKFENVSVNYSLRQKAYTYLISVERDEACLLYPNSTATNSILEQGAYSLGGYAFNATGNVKLHLVSSLNVIDFSKFDPNGIYRCTTRGKGIQKVANIKNHHTNDVLRQDIFIK</sequence>
<evidence type="ECO:0000313" key="2">
    <source>
        <dbReference type="EMBL" id="CAA6825606.1"/>
    </source>
</evidence>
<gene>
    <name evidence="2" type="ORF">HELGO_WM25778</name>
</gene>
<protein>
    <recommendedName>
        <fullName evidence="3">Lipoprotein</fullName>
    </recommendedName>
</protein>
<keyword evidence="1" id="KW-0732">Signal</keyword>